<sequence length="603" mass="63735">MGEDRTIAGRYRLDEHVGSGGMGSVWRALDLELGRVVALKHSTLADGGQIRREARIGAGLHHPRVVTVFDVIVDEDARWLVMEYLPSRSLGRVLADDGPLSPEAAARVGAQVADALAAMHDRSMVHRDVTPENILVVDDGTVKLTDFGIARWSEVTRTGGALLAGTPGYLPPEVAAGDESGPGADVFALGATLFAAVEGRSPWGGAEEGPYAQIRRAASGVPTTPESAGDLGPVLSAMLATTPADRPTARAAKSMLEKVGGIDLASAPVTMGASAPRRAVRRWGLGAAAAVLVAVTAGTTLAIAERSAPTTTQSAVPAGMATMGDQRSADPCALLLEETVSRYGKVFRDTEYGNFNRCGLWIKPGPTGEEIVSVGLELLEPDTGAGPTGDFGVKAWMPEAGGTCERFLDLLDAHRARIVAESDTVEPKNLCPVAESVLTGAMSVAARGPVPRRPVPFASNSLATLKACELLGNADIVTAAGVELPPSRGFGDWDCAYTDNREIEADVTFYRIRDFEFARPGKRMEVINGRRAVYSTFTSGDDKQSGCRVKLEFKPYTKVTEEGNQWIEVIHFDVELDSAASPDKLCSVAETMARAVAGRIPFG</sequence>
<protein>
    <recommendedName>
        <fullName evidence="5">Protein kinase domain-containing protein</fullName>
    </recommendedName>
</protein>
<dbReference type="PANTHER" id="PTHR45832">
    <property type="entry name" value="SERINE/THREONINE-PROTEIN KINASE SAMKA-RELATED-RELATED"/>
    <property type="match status" value="1"/>
</dbReference>
<keyword evidence="2 4" id="KW-0547">Nucleotide-binding</keyword>
<accession>A0A841BH53</accession>
<dbReference type="InterPro" id="IPR008266">
    <property type="entry name" value="Tyr_kinase_AS"/>
</dbReference>
<dbReference type="InterPro" id="IPR011009">
    <property type="entry name" value="Kinase-like_dom_sf"/>
</dbReference>
<dbReference type="AlphaFoldDB" id="A0A841BH53"/>
<evidence type="ECO:0000256" key="4">
    <source>
        <dbReference type="PROSITE-ProRule" id="PRU10141"/>
    </source>
</evidence>
<dbReference type="GO" id="GO:0005524">
    <property type="term" value="F:ATP binding"/>
    <property type="evidence" value="ECO:0007669"/>
    <property type="project" value="UniProtKB-UniRule"/>
</dbReference>
<evidence type="ECO:0000256" key="1">
    <source>
        <dbReference type="ARBA" id="ARBA00008874"/>
    </source>
</evidence>
<dbReference type="EMBL" id="JACHMX010000001">
    <property type="protein sequence ID" value="MBB5858198.1"/>
    <property type="molecule type" value="Genomic_DNA"/>
</dbReference>
<keyword evidence="7" id="KW-1185">Reference proteome</keyword>
<dbReference type="RefSeq" id="WP_184904932.1">
    <property type="nucleotide sequence ID" value="NZ_JACHMX010000001.1"/>
</dbReference>
<comment type="similarity">
    <text evidence="1">Belongs to the protein kinase superfamily. STE Ser/Thr protein kinase family. STE20 subfamily.</text>
</comment>
<evidence type="ECO:0000256" key="2">
    <source>
        <dbReference type="ARBA" id="ARBA00022741"/>
    </source>
</evidence>
<gene>
    <name evidence="6" type="ORF">HDA45_008285</name>
</gene>
<feature type="domain" description="Protein kinase" evidence="5">
    <location>
        <begin position="11"/>
        <end position="256"/>
    </location>
</feature>
<comment type="caution">
    <text evidence="6">The sequence shown here is derived from an EMBL/GenBank/DDBJ whole genome shotgun (WGS) entry which is preliminary data.</text>
</comment>
<dbReference type="InterPro" id="IPR017441">
    <property type="entry name" value="Protein_kinase_ATP_BS"/>
</dbReference>
<dbReference type="PROSITE" id="PS00107">
    <property type="entry name" value="PROTEIN_KINASE_ATP"/>
    <property type="match status" value="1"/>
</dbReference>
<evidence type="ECO:0000313" key="6">
    <source>
        <dbReference type="EMBL" id="MBB5858198.1"/>
    </source>
</evidence>
<dbReference type="InterPro" id="IPR051931">
    <property type="entry name" value="PAK3-like"/>
</dbReference>
<dbReference type="Gene3D" id="1.10.510.10">
    <property type="entry name" value="Transferase(Phosphotransferase) domain 1"/>
    <property type="match status" value="1"/>
</dbReference>
<evidence type="ECO:0000259" key="5">
    <source>
        <dbReference type="PROSITE" id="PS50011"/>
    </source>
</evidence>
<dbReference type="GO" id="GO:0004672">
    <property type="term" value="F:protein kinase activity"/>
    <property type="evidence" value="ECO:0007669"/>
    <property type="project" value="InterPro"/>
</dbReference>
<dbReference type="Proteomes" id="UP000580861">
    <property type="component" value="Unassembled WGS sequence"/>
</dbReference>
<dbReference type="Pfam" id="PF00069">
    <property type="entry name" value="Pkinase"/>
    <property type="match status" value="1"/>
</dbReference>
<dbReference type="PANTHER" id="PTHR45832:SF22">
    <property type="entry name" value="SERINE_THREONINE-PROTEIN KINASE SAMKA-RELATED"/>
    <property type="match status" value="1"/>
</dbReference>
<reference evidence="6 7" key="1">
    <citation type="submission" date="2020-08" db="EMBL/GenBank/DDBJ databases">
        <title>Sequencing the genomes of 1000 actinobacteria strains.</title>
        <authorList>
            <person name="Klenk H.-P."/>
        </authorList>
    </citation>
    <scope>NUCLEOTIDE SEQUENCE [LARGE SCALE GENOMIC DNA]</scope>
    <source>
        <strain evidence="6 7">DSM 45272</strain>
    </source>
</reference>
<dbReference type="SUPFAM" id="SSF56112">
    <property type="entry name" value="Protein kinase-like (PK-like)"/>
    <property type="match status" value="1"/>
</dbReference>
<keyword evidence="3 4" id="KW-0067">ATP-binding</keyword>
<name>A0A841BH53_9PSEU</name>
<organism evidence="6 7">
    <name type="scientific">Amycolatopsis umgeniensis</name>
    <dbReference type="NCBI Taxonomy" id="336628"/>
    <lineage>
        <taxon>Bacteria</taxon>
        <taxon>Bacillati</taxon>
        <taxon>Actinomycetota</taxon>
        <taxon>Actinomycetes</taxon>
        <taxon>Pseudonocardiales</taxon>
        <taxon>Pseudonocardiaceae</taxon>
        <taxon>Amycolatopsis</taxon>
    </lineage>
</organism>
<dbReference type="CDD" id="cd14014">
    <property type="entry name" value="STKc_PknB_like"/>
    <property type="match status" value="1"/>
</dbReference>
<evidence type="ECO:0000256" key="3">
    <source>
        <dbReference type="ARBA" id="ARBA00022840"/>
    </source>
</evidence>
<dbReference type="PROSITE" id="PS00109">
    <property type="entry name" value="PROTEIN_KINASE_TYR"/>
    <property type="match status" value="1"/>
</dbReference>
<dbReference type="PROSITE" id="PS50011">
    <property type="entry name" value="PROTEIN_KINASE_DOM"/>
    <property type="match status" value="1"/>
</dbReference>
<proteinExistence type="inferred from homology"/>
<evidence type="ECO:0000313" key="7">
    <source>
        <dbReference type="Proteomes" id="UP000580861"/>
    </source>
</evidence>
<feature type="binding site" evidence="4">
    <location>
        <position position="40"/>
    </location>
    <ligand>
        <name>ATP</name>
        <dbReference type="ChEBI" id="CHEBI:30616"/>
    </ligand>
</feature>
<dbReference type="InterPro" id="IPR000719">
    <property type="entry name" value="Prot_kinase_dom"/>
</dbReference>